<dbReference type="Proteomes" id="UP001371456">
    <property type="component" value="Unassembled WGS sequence"/>
</dbReference>
<reference evidence="1 2" key="1">
    <citation type="submission" date="2024-02" db="EMBL/GenBank/DDBJ databases">
        <title>de novo genome assembly of Solanum bulbocastanum strain 11H21.</title>
        <authorList>
            <person name="Hosaka A.J."/>
        </authorList>
    </citation>
    <scope>NUCLEOTIDE SEQUENCE [LARGE SCALE GENOMIC DNA]</scope>
    <source>
        <tissue evidence="1">Young leaves</tissue>
    </source>
</reference>
<dbReference type="AlphaFoldDB" id="A0AAN8TAF0"/>
<name>A0AAN8TAF0_SOLBU</name>
<evidence type="ECO:0000313" key="2">
    <source>
        <dbReference type="Proteomes" id="UP001371456"/>
    </source>
</evidence>
<protein>
    <submittedName>
        <fullName evidence="1">Uncharacterized protein</fullName>
    </submittedName>
</protein>
<sequence length="25" mass="2804">MVVVGVVGYVTTFSKEEAITMYCYN</sequence>
<keyword evidence="2" id="KW-1185">Reference proteome</keyword>
<dbReference type="EMBL" id="JBANQN010000009">
    <property type="protein sequence ID" value="KAK6780848.1"/>
    <property type="molecule type" value="Genomic_DNA"/>
</dbReference>
<accession>A0AAN8TAF0</accession>
<evidence type="ECO:0000313" key="1">
    <source>
        <dbReference type="EMBL" id="KAK6780848.1"/>
    </source>
</evidence>
<organism evidence="1 2">
    <name type="scientific">Solanum bulbocastanum</name>
    <name type="common">Wild potato</name>
    <dbReference type="NCBI Taxonomy" id="147425"/>
    <lineage>
        <taxon>Eukaryota</taxon>
        <taxon>Viridiplantae</taxon>
        <taxon>Streptophyta</taxon>
        <taxon>Embryophyta</taxon>
        <taxon>Tracheophyta</taxon>
        <taxon>Spermatophyta</taxon>
        <taxon>Magnoliopsida</taxon>
        <taxon>eudicotyledons</taxon>
        <taxon>Gunneridae</taxon>
        <taxon>Pentapetalae</taxon>
        <taxon>asterids</taxon>
        <taxon>lamiids</taxon>
        <taxon>Solanales</taxon>
        <taxon>Solanaceae</taxon>
        <taxon>Solanoideae</taxon>
        <taxon>Solaneae</taxon>
        <taxon>Solanum</taxon>
    </lineage>
</organism>
<proteinExistence type="predicted"/>
<comment type="caution">
    <text evidence="1">The sequence shown here is derived from an EMBL/GenBank/DDBJ whole genome shotgun (WGS) entry which is preliminary data.</text>
</comment>
<gene>
    <name evidence="1" type="ORF">RDI58_023032</name>
</gene>